<protein>
    <submittedName>
        <fullName evidence="2">Uncharacterized protein</fullName>
    </submittedName>
</protein>
<dbReference type="RefSeq" id="WP_183793393.1">
    <property type="nucleotide sequence ID" value="NZ_JACIDU010000011.1"/>
</dbReference>
<dbReference type="Proteomes" id="UP000584824">
    <property type="component" value="Unassembled WGS sequence"/>
</dbReference>
<dbReference type="AlphaFoldDB" id="A0A7W6K359"/>
<evidence type="ECO:0000256" key="1">
    <source>
        <dbReference type="SAM" id="SignalP"/>
    </source>
</evidence>
<feature type="signal peptide" evidence="1">
    <location>
        <begin position="1"/>
        <end position="19"/>
    </location>
</feature>
<dbReference type="NCBIfam" id="NF041110">
    <property type="entry name" value="HPE1_fam_CxxC"/>
    <property type="match status" value="1"/>
</dbReference>
<reference evidence="2 3" key="1">
    <citation type="submission" date="2020-08" db="EMBL/GenBank/DDBJ databases">
        <title>Genomic Encyclopedia of Type Strains, Phase IV (KMG-IV): sequencing the most valuable type-strain genomes for metagenomic binning, comparative biology and taxonomic classification.</title>
        <authorList>
            <person name="Goeker M."/>
        </authorList>
    </citation>
    <scope>NUCLEOTIDE SEQUENCE [LARGE SCALE GENOMIC DNA]</scope>
    <source>
        <strain evidence="2 3">DSM 26385</strain>
    </source>
</reference>
<gene>
    <name evidence="2" type="ORF">GGQ66_002882</name>
</gene>
<evidence type="ECO:0000313" key="2">
    <source>
        <dbReference type="EMBL" id="MBB4104308.1"/>
    </source>
</evidence>
<dbReference type="EMBL" id="JACIDU010000011">
    <property type="protein sequence ID" value="MBB4104308.1"/>
    <property type="molecule type" value="Genomic_DNA"/>
</dbReference>
<accession>A0A7W6K359</accession>
<keyword evidence="1" id="KW-0732">Signal</keyword>
<proteinExistence type="predicted"/>
<organism evidence="2 3">
    <name type="scientific">Allorhizobium borbori</name>
    <dbReference type="NCBI Taxonomy" id="485907"/>
    <lineage>
        <taxon>Bacteria</taxon>
        <taxon>Pseudomonadati</taxon>
        <taxon>Pseudomonadota</taxon>
        <taxon>Alphaproteobacteria</taxon>
        <taxon>Hyphomicrobiales</taxon>
        <taxon>Rhizobiaceae</taxon>
        <taxon>Rhizobium/Agrobacterium group</taxon>
        <taxon>Allorhizobium</taxon>
    </lineage>
</organism>
<keyword evidence="3" id="KW-1185">Reference proteome</keyword>
<sequence length="155" mass="16231">MRLVILAILAASTALPAFASSIEFVAGTRLGNDSMVSMSCATCPPVKPPEERSGYKVPTLGEDVQKEEILTINGERMLVRTDRWMGGSPTVYHQKLTPETEAAMTAKPVINGVEPPVAAGVTGQDGVDPTATTAAVSAEPAKAASDFGGFELRLK</sequence>
<feature type="chain" id="PRO_5031015575" evidence="1">
    <location>
        <begin position="20"/>
        <end position="155"/>
    </location>
</feature>
<name>A0A7W6K359_9HYPH</name>
<evidence type="ECO:0000313" key="3">
    <source>
        <dbReference type="Proteomes" id="UP000584824"/>
    </source>
</evidence>
<comment type="caution">
    <text evidence="2">The sequence shown here is derived from an EMBL/GenBank/DDBJ whole genome shotgun (WGS) entry which is preliminary data.</text>
</comment>
<dbReference type="InterPro" id="IPR049748">
    <property type="entry name" value="HPE1-like_N_CxxC"/>
</dbReference>